<dbReference type="AlphaFoldDB" id="A0ABD6DBY6"/>
<accession>A0ABD6DBY6</accession>
<keyword evidence="4" id="KW-1185">Reference proteome</keyword>
<evidence type="ECO:0000313" key="4">
    <source>
        <dbReference type="Proteomes" id="UP001597052"/>
    </source>
</evidence>
<dbReference type="Proteomes" id="UP001597052">
    <property type="component" value="Unassembled WGS sequence"/>
</dbReference>
<reference evidence="3 4" key="1">
    <citation type="journal article" date="2019" name="Int. J. Syst. Evol. Microbiol.">
        <title>The Global Catalogue of Microorganisms (GCM) 10K type strain sequencing project: providing services to taxonomists for standard genome sequencing and annotation.</title>
        <authorList>
            <consortium name="The Broad Institute Genomics Platform"/>
            <consortium name="The Broad Institute Genome Sequencing Center for Infectious Disease"/>
            <person name="Wu L."/>
            <person name="Ma J."/>
        </authorList>
    </citation>
    <scope>NUCLEOTIDE SEQUENCE [LARGE SCALE GENOMIC DNA]</scope>
    <source>
        <strain evidence="3 4">CGMCC 1.10593</strain>
    </source>
</reference>
<keyword evidence="2" id="KW-1133">Transmembrane helix</keyword>
<keyword evidence="2" id="KW-0812">Transmembrane</keyword>
<evidence type="ECO:0000256" key="2">
    <source>
        <dbReference type="SAM" id="Phobius"/>
    </source>
</evidence>
<proteinExistence type="predicted"/>
<dbReference type="RefSeq" id="WP_256396603.1">
    <property type="nucleotide sequence ID" value="NZ_JANHDJ010000004.1"/>
</dbReference>
<dbReference type="Gene3D" id="2.60.40.10">
    <property type="entry name" value="Immunoglobulins"/>
    <property type="match status" value="1"/>
</dbReference>
<name>A0ABD6DBY6_9EURY</name>
<feature type="compositionally biased region" description="Low complexity" evidence="1">
    <location>
        <begin position="262"/>
        <end position="271"/>
    </location>
</feature>
<evidence type="ECO:0000256" key="1">
    <source>
        <dbReference type="SAM" id="MobiDB-lite"/>
    </source>
</evidence>
<organism evidence="3 4">
    <name type="scientific">Halohasta litorea</name>
    <dbReference type="NCBI Taxonomy" id="869891"/>
    <lineage>
        <taxon>Archaea</taxon>
        <taxon>Methanobacteriati</taxon>
        <taxon>Methanobacteriota</taxon>
        <taxon>Stenosarchaea group</taxon>
        <taxon>Halobacteria</taxon>
        <taxon>Halobacteriales</taxon>
        <taxon>Haloferacaceae</taxon>
        <taxon>Halohasta</taxon>
    </lineage>
</organism>
<keyword evidence="2" id="KW-0472">Membrane</keyword>
<sequence>MTADEISASAWLVRLVAVSLFVGAIFGTVAGVGGATDPPIQISTNVTPSDPTVEESVTIDAIISNIENSESRNVDVRYVYLRQSGMTIDRFESVGTVGSGGSLSLPLSATFDDPGQKRLEIEITTQYSDDDSEIYTYTHPVFIDVTESDLQGEVQLTSVETSARNGVTIQGDAANIGNSDVQSVLLSVSDTEGVTPKSPNGEYFVGGIDASEFATFDLTADIEPETDSIPVEITYIVDDERVTKTQQIAVESTNTTAPPPNTQAAASGTPPSSGLPLLPIGVVVVLLVIGVVGTVLWRRQ</sequence>
<dbReference type="EMBL" id="JBHUDM010000004">
    <property type="protein sequence ID" value="MFD1642867.1"/>
    <property type="molecule type" value="Genomic_DNA"/>
</dbReference>
<dbReference type="PANTHER" id="PTHR35902">
    <property type="entry name" value="S-LAYER DOMAIN-LIKE PROTEIN-RELATED"/>
    <property type="match status" value="1"/>
</dbReference>
<evidence type="ECO:0000313" key="3">
    <source>
        <dbReference type="EMBL" id="MFD1642867.1"/>
    </source>
</evidence>
<evidence type="ECO:0008006" key="5">
    <source>
        <dbReference type="Google" id="ProtNLM"/>
    </source>
</evidence>
<protein>
    <recommendedName>
        <fullName evidence="5">CARDB domain-containing protein</fullName>
    </recommendedName>
</protein>
<dbReference type="PANTHER" id="PTHR35902:SF6">
    <property type="entry name" value="CONSERVED WITHIN P. AEROPHILUM"/>
    <property type="match status" value="1"/>
</dbReference>
<gene>
    <name evidence="3" type="ORF">ACFSBW_13400</name>
</gene>
<feature type="transmembrane region" description="Helical" evidence="2">
    <location>
        <begin position="12"/>
        <end position="35"/>
    </location>
</feature>
<comment type="caution">
    <text evidence="3">The sequence shown here is derived from an EMBL/GenBank/DDBJ whole genome shotgun (WGS) entry which is preliminary data.</text>
</comment>
<feature type="transmembrane region" description="Helical" evidence="2">
    <location>
        <begin position="277"/>
        <end position="297"/>
    </location>
</feature>
<feature type="region of interest" description="Disordered" evidence="1">
    <location>
        <begin position="251"/>
        <end position="271"/>
    </location>
</feature>
<dbReference type="InterPro" id="IPR013783">
    <property type="entry name" value="Ig-like_fold"/>
</dbReference>